<dbReference type="Proteomes" id="UP001596161">
    <property type="component" value="Unassembled WGS sequence"/>
</dbReference>
<protein>
    <recommendedName>
        <fullName evidence="2">non-specific protein-tyrosine kinase</fullName>
        <ecNumber evidence="2">2.7.10.2</ecNumber>
    </recommendedName>
</protein>
<keyword evidence="9" id="KW-0175">Coiled coil</keyword>
<evidence type="ECO:0000259" key="11">
    <source>
        <dbReference type="Pfam" id="PF13614"/>
    </source>
</evidence>
<dbReference type="EMBL" id="JBHSKT010000001">
    <property type="protein sequence ID" value="MFC5269492.1"/>
    <property type="molecule type" value="Genomic_DNA"/>
</dbReference>
<comment type="caution">
    <text evidence="13">The sequence shown here is derived from an EMBL/GenBank/DDBJ whole genome shotgun (WGS) entry which is preliminary data.</text>
</comment>
<dbReference type="InterPro" id="IPR025669">
    <property type="entry name" value="AAA_dom"/>
</dbReference>
<evidence type="ECO:0000259" key="12">
    <source>
        <dbReference type="Pfam" id="PF13807"/>
    </source>
</evidence>
<dbReference type="CDD" id="cd05387">
    <property type="entry name" value="BY-kinase"/>
    <property type="match status" value="1"/>
</dbReference>
<comment type="similarity">
    <text evidence="1">Belongs to the CpsD/CapB family.</text>
</comment>
<evidence type="ECO:0000256" key="5">
    <source>
        <dbReference type="ARBA" id="ARBA00022777"/>
    </source>
</evidence>
<proteinExistence type="inferred from homology"/>
<dbReference type="EC" id="2.7.10.2" evidence="2"/>
<dbReference type="NCBIfam" id="TIGR01007">
    <property type="entry name" value="eps_fam"/>
    <property type="match status" value="1"/>
</dbReference>
<feature type="coiled-coil region" evidence="9">
    <location>
        <begin position="350"/>
        <end position="413"/>
    </location>
</feature>
<keyword evidence="14" id="KW-1185">Reference proteome</keyword>
<feature type="transmembrane region" description="Helical" evidence="10">
    <location>
        <begin position="21"/>
        <end position="45"/>
    </location>
</feature>
<dbReference type="InterPro" id="IPR050445">
    <property type="entry name" value="Bact_polysacc_biosynth/exp"/>
</dbReference>
<feature type="domain" description="AAA" evidence="11">
    <location>
        <begin position="570"/>
        <end position="689"/>
    </location>
</feature>
<evidence type="ECO:0000256" key="1">
    <source>
        <dbReference type="ARBA" id="ARBA00007316"/>
    </source>
</evidence>
<keyword evidence="4" id="KW-0547">Nucleotide-binding</keyword>
<evidence type="ECO:0000256" key="2">
    <source>
        <dbReference type="ARBA" id="ARBA00011903"/>
    </source>
</evidence>
<dbReference type="InterPro" id="IPR005702">
    <property type="entry name" value="Wzc-like_C"/>
</dbReference>
<keyword evidence="7" id="KW-0829">Tyrosine-protein kinase</keyword>
<keyword evidence="10" id="KW-0472">Membrane</keyword>
<evidence type="ECO:0000313" key="13">
    <source>
        <dbReference type="EMBL" id="MFC5269492.1"/>
    </source>
</evidence>
<keyword evidence="10" id="KW-0812">Transmembrane</keyword>
<dbReference type="InterPro" id="IPR032807">
    <property type="entry name" value="GNVR"/>
</dbReference>
<evidence type="ECO:0000256" key="3">
    <source>
        <dbReference type="ARBA" id="ARBA00022679"/>
    </source>
</evidence>
<sequence length="801" mass="89761">MLSINKEKPRSEENLFSALTFRFLPYWPLFLVLLMFAGGAAWAFLKYYASPSYQISATLLIKDEKKGINDPKMMEEIDGFTSSKLVDNEMKVIQSRILMKKVVDSLKLYAPVYEKGQFKATSAYTTSPVRIILRNPEKATENPQIDFRYNKDKNQVVIGSTGYDLNEWVTTPYGEMLFTENPARSGVPGGPLYFAIVNPRRVASELLANLTVEPSSKLSTVINLALQDEVPQRGEDVLNYLIQVYNDVAIADRNELAAKTMNFIEDRIKVVESDLSAVEDEVEQFKSSEGVVNLDEQGKLYLQNVGDNDRKLTDINMKLAVLKNVEAYVVSKRNTVSTVPSTLGVSEPVLSQLLQKLYEAELKYQALSKTTAENNPMLLATLDEINKARPSILENIRNQRENLLASRADLLATNIKYRSALQTIPQKERALLEIGREMTIKNNAYSFLLQKREETALAHAPTANSSRVVDMAQSSVLPVNPKPIQVYAVAIFLSLALGIGFVTAKEQLTSKVLFRSDIEDNTTIPIISELSDVKRKKNALFTEPTEVYVIEQFRQMRATMGLFGRSFNRKKIMVTSSIAGEGKSFVSSNLAYSLASSGKKVALIDFDLRSPNASQLFNCYKQTGITEFLTEDIDPQAIVYETEFSNLSIIPAGTSVGDHTELLLNGKLEIFFAYLEKTFDYIIIDTPPVELISDAYLLAEYCDATLFVMRHAFTPKSKIKHLNQNHKLKAVSNLGIVFTGVKARGFIKGDYGYGYGNIYGYKNTAKFQRKEVANNETLNVNLKKLINYNTSNTAPDLDPQV</sequence>
<keyword evidence="6" id="KW-0067">ATP-binding</keyword>
<name>A0ABW0E595_9BACT</name>
<dbReference type="Pfam" id="PF13807">
    <property type="entry name" value="GNVR"/>
    <property type="match status" value="1"/>
</dbReference>
<dbReference type="PANTHER" id="PTHR32309:SF13">
    <property type="entry name" value="FERRIC ENTEROBACTIN TRANSPORT PROTEIN FEPE"/>
    <property type="match status" value="1"/>
</dbReference>
<dbReference type="RefSeq" id="WP_378015869.1">
    <property type="nucleotide sequence ID" value="NZ_JBHSKT010000001.1"/>
</dbReference>
<dbReference type="Gene3D" id="3.40.50.300">
    <property type="entry name" value="P-loop containing nucleotide triphosphate hydrolases"/>
    <property type="match status" value="1"/>
</dbReference>
<dbReference type="SUPFAM" id="SSF52540">
    <property type="entry name" value="P-loop containing nucleoside triphosphate hydrolases"/>
    <property type="match status" value="1"/>
</dbReference>
<gene>
    <name evidence="13" type="ORF">ACFPIB_02645</name>
</gene>
<reference evidence="14" key="1">
    <citation type="journal article" date="2019" name="Int. J. Syst. Evol. Microbiol.">
        <title>The Global Catalogue of Microorganisms (GCM) 10K type strain sequencing project: providing services to taxonomists for standard genome sequencing and annotation.</title>
        <authorList>
            <consortium name="The Broad Institute Genomics Platform"/>
            <consortium name="The Broad Institute Genome Sequencing Center for Infectious Disease"/>
            <person name="Wu L."/>
            <person name="Ma J."/>
        </authorList>
    </citation>
    <scope>NUCLEOTIDE SEQUENCE [LARGE SCALE GENOMIC DNA]</scope>
    <source>
        <strain evidence="14">KACC 12602</strain>
    </source>
</reference>
<comment type="catalytic activity">
    <reaction evidence="8">
        <text>L-tyrosyl-[protein] + ATP = O-phospho-L-tyrosyl-[protein] + ADP + H(+)</text>
        <dbReference type="Rhea" id="RHEA:10596"/>
        <dbReference type="Rhea" id="RHEA-COMP:10136"/>
        <dbReference type="Rhea" id="RHEA-COMP:20101"/>
        <dbReference type="ChEBI" id="CHEBI:15378"/>
        <dbReference type="ChEBI" id="CHEBI:30616"/>
        <dbReference type="ChEBI" id="CHEBI:46858"/>
        <dbReference type="ChEBI" id="CHEBI:61978"/>
        <dbReference type="ChEBI" id="CHEBI:456216"/>
        <dbReference type="EC" id="2.7.10.2"/>
    </reaction>
</comment>
<dbReference type="InterPro" id="IPR027417">
    <property type="entry name" value="P-loop_NTPase"/>
</dbReference>
<keyword evidence="10" id="KW-1133">Transmembrane helix</keyword>
<keyword evidence="5" id="KW-0418">Kinase</keyword>
<feature type="domain" description="Tyrosine-protein kinase G-rich" evidence="12">
    <location>
        <begin position="428"/>
        <end position="506"/>
    </location>
</feature>
<keyword evidence="3" id="KW-0808">Transferase</keyword>
<evidence type="ECO:0000256" key="9">
    <source>
        <dbReference type="SAM" id="Coils"/>
    </source>
</evidence>
<organism evidence="13 14">
    <name type="scientific">Adhaeribacter terreus</name>
    <dbReference type="NCBI Taxonomy" id="529703"/>
    <lineage>
        <taxon>Bacteria</taxon>
        <taxon>Pseudomonadati</taxon>
        <taxon>Bacteroidota</taxon>
        <taxon>Cytophagia</taxon>
        <taxon>Cytophagales</taxon>
        <taxon>Hymenobacteraceae</taxon>
        <taxon>Adhaeribacter</taxon>
    </lineage>
</organism>
<dbReference type="PANTHER" id="PTHR32309">
    <property type="entry name" value="TYROSINE-PROTEIN KINASE"/>
    <property type="match status" value="1"/>
</dbReference>
<dbReference type="Pfam" id="PF13614">
    <property type="entry name" value="AAA_31"/>
    <property type="match status" value="1"/>
</dbReference>
<evidence type="ECO:0000256" key="10">
    <source>
        <dbReference type="SAM" id="Phobius"/>
    </source>
</evidence>
<evidence type="ECO:0000256" key="6">
    <source>
        <dbReference type="ARBA" id="ARBA00022840"/>
    </source>
</evidence>
<evidence type="ECO:0000256" key="7">
    <source>
        <dbReference type="ARBA" id="ARBA00023137"/>
    </source>
</evidence>
<evidence type="ECO:0000256" key="4">
    <source>
        <dbReference type="ARBA" id="ARBA00022741"/>
    </source>
</evidence>
<evidence type="ECO:0000256" key="8">
    <source>
        <dbReference type="ARBA" id="ARBA00051245"/>
    </source>
</evidence>
<evidence type="ECO:0000313" key="14">
    <source>
        <dbReference type="Proteomes" id="UP001596161"/>
    </source>
</evidence>
<feature type="coiled-coil region" evidence="9">
    <location>
        <begin position="261"/>
        <end position="288"/>
    </location>
</feature>
<accession>A0ABW0E595</accession>